<evidence type="ECO:0000256" key="2">
    <source>
        <dbReference type="ARBA" id="ARBA00023125"/>
    </source>
</evidence>
<keyword evidence="3" id="KW-0804">Transcription</keyword>
<keyword evidence="6" id="KW-1185">Reference proteome</keyword>
<feature type="domain" description="HTH araC/xylS-type" evidence="4">
    <location>
        <begin position="1"/>
        <end position="61"/>
    </location>
</feature>
<dbReference type="PANTHER" id="PTHR46796">
    <property type="entry name" value="HTH-TYPE TRANSCRIPTIONAL ACTIVATOR RHAS-RELATED"/>
    <property type="match status" value="1"/>
</dbReference>
<dbReference type="EMBL" id="BAAARV010000015">
    <property type="protein sequence ID" value="GAA2334555.1"/>
    <property type="molecule type" value="Genomic_DNA"/>
</dbReference>
<protein>
    <recommendedName>
        <fullName evidence="4">HTH araC/xylS-type domain-containing protein</fullName>
    </recommendedName>
</protein>
<dbReference type="PROSITE" id="PS01124">
    <property type="entry name" value="HTH_ARAC_FAMILY_2"/>
    <property type="match status" value="1"/>
</dbReference>
<dbReference type="InterPro" id="IPR018060">
    <property type="entry name" value="HTH_AraC"/>
</dbReference>
<dbReference type="InterPro" id="IPR018062">
    <property type="entry name" value="HTH_AraC-typ_CS"/>
</dbReference>
<dbReference type="InterPro" id="IPR050204">
    <property type="entry name" value="AraC_XylS_family_regulators"/>
</dbReference>
<evidence type="ECO:0000313" key="5">
    <source>
        <dbReference type="EMBL" id="GAA2334555.1"/>
    </source>
</evidence>
<evidence type="ECO:0000256" key="1">
    <source>
        <dbReference type="ARBA" id="ARBA00023015"/>
    </source>
</evidence>
<keyword evidence="2" id="KW-0238">DNA-binding</keyword>
<sequence>MGVPITRYRNRVRLGWALDRIEDGATDLAAIAADLGFSDQAHLCRTARQHLGHSPAALRRLLRGAESFARKGERAIPPNDPAR</sequence>
<evidence type="ECO:0000313" key="6">
    <source>
        <dbReference type="Proteomes" id="UP001501444"/>
    </source>
</evidence>
<dbReference type="PROSITE" id="PS00041">
    <property type="entry name" value="HTH_ARAC_FAMILY_1"/>
    <property type="match status" value="1"/>
</dbReference>
<comment type="caution">
    <text evidence="5">The sequence shown here is derived from an EMBL/GenBank/DDBJ whole genome shotgun (WGS) entry which is preliminary data.</text>
</comment>
<gene>
    <name evidence="5" type="ORF">GCM10010170_014070</name>
</gene>
<dbReference type="Gene3D" id="1.10.10.60">
    <property type="entry name" value="Homeodomain-like"/>
    <property type="match status" value="1"/>
</dbReference>
<keyword evidence="1" id="KW-0805">Transcription regulation</keyword>
<dbReference type="Pfam" id="PF12833">
    <property type="entry name" value="HTH_18"/>
    <property type="match status" value="1"/>
</dbReference>
<accession>A0ABN3FP93</accession>
<reference evidence="5 6" key="1">
    <citation type="journal article" date="2019" name="Int. J. Syst. Evol. Microbiol.">
        <title>The Global Catalogue of Microorganisms (GCM) 10K type strain sequencing project: providing services to taxonomists for standard genome sequencing and annotation.</title>
        <authorList>
            <consortium name="The Broad Institute Genomics Platform"/>
            <consortium name="The Broad Institute Genome Sequencing Center for Infectious Disease"/>
            <person name="Wu L."/>
            <person name="Ma J."/>
        </authorList>
    </citation>
    <scope>NUCLEOTIDE SEQUENCE [LARGE SCALE GENOMIC DNA]</scope>
    <source>
        <strain evidence="5 6">JCM 3272</strain>
    </source>
</reference>
<dbReference type="InterPro" id="IPR009057">
    <property type="entry name" value="Homeodomain-like_sf"/>
</dbReference>
<dbReference type="SMART" id="SM00342">
    <property type="entry name" value="HTH_ARAC"/>
    <property type="match status" value="1"/>
</dbReference>
<evidence type="ECO:0000256" key="3">
    <source>
        <dbReference type="ARBA" id="ARBA00023163"/>
    </source>
</evidence>
<dbReference type="Proteomes" id="UP001501444">
    <property type="component" value="Unassembled WGS sequence"/>
</dbReference>
<evidence type="ECO:0000259" key="4">
    <source>
        <dbReference type="PROSITE" id="PS01124"/>
    </source>
</evidence>
<proteinExistence type="predicted"/>
<dbReference type="SUPFAM" id="SSF46689">
    <property type="entry name" value="Homeodomain-like"/>
    <property type="match status" value="1"/>
</dbReference>
<organism evidence="5 6">
    <name type="scientific">Dactylosporangium salmoneum</name>
    <dbReference type="NCBI Taxonomy" id="53361"/>
    <lineage>
        <taxon>Bacteria</taxon>
        <taxon>Bacillati</taxon>
        <taxon>Actinomycetota</taxon>
        <taxon>Actinomycetes</taxon>
        <taxon>Micromonosporales</taxon>
        <taxon>Micromonosporaceae</taxon>
        <taxon>Dactylosporangium</taxon>
    </lineage>
</organism>
<name>A0ABN3FP93_9ACTN</name>